<keyword evidence="2" id="KW-1185">Reference proteome</keyword>
<sequence>MLRHPAGDGFVSLRAKATDTSGNTVEQTVIRAYRIAARH</sequence>
<gene>
    <name evidence="1" type="ORF">GCM10009560_28950</name>
</gene>
<proteinExistence type="predicted"/>
<dbReference type="EMBL" id="BAAAHQ010000012">
    <property type="protein sequence ID" value="GAA0926792.1"/>
    <property type="molecule type" value="Genomic_DNA"/>
</dbReference>
<organism evidence="1 2">
    <name type="scientific">Nonomuraea longicatena</name>
    <dbReference type="NCBI Taxonomy" id="83682"/>
    <lineage>
        <taxon>Bacteria</taxon>
        <taxon>Bacillati</taxon>
        <taxon>Actinomycetota</taxon>
        <taxon>Actinomycetes</taxon>
        <taxon>Streptosporangiales</taxon>
        <taxon>Streptosporangiaceae</taxon>
        <taxon>Nonomuraea</taxon>
    </lineage>
</organism>
<dbReference type="Proteomes" id="UP001501578">
    <property type="component" value="Unassembled WGS sequence"/>
</dbReference>
<accession>A0ABN1PE55</accession>
<reference evidence="1 2" key="1">
    <citation type="journal article" date="2019" name="Int. J. Syst. Evol. Microbiol.">
        <title>The Global Catalogue of Microorganisms (GCM) 10K type strain sequencing project: providing services to taxonomists for standard genome sequencing and annotation.</title>
        <authorList>
            <consortium name="The Broad Institute Genomics Platform"/>
            <consortium name="The Broad Institute Genome Sequencing Center for Infectious Disease"/>
            <person name="Wu L."/>
            <person name="Ma J."/>
        </authorList>
    </citation>
    <scope>NUCLEOTIDE SEQUENCE [LARGE SCALE GENOMIC DNA]</scope>
    <source>
        <strain evidence="1 2">JCM 11136</strain>
    </source>
</reference>
<protein>
    <submittedName>
        <fullName evidence="1">Uncharacterized protein</fullName>
    </submittedName>
</protein>
<evidence type="ECO:0000313" key="1">
    <source>
        <dbReference type="EMBL" id="GAA0926792.1"/>
    </source>
</evidence>
<evidence type="ECO:0000313" key="2">
    <source>
        <dbReference type="Proteomes" id="UP001501578"/>
    </source>
</evidence>
<name>A0ABN1PE55_9ACTN</name>
<comment type="caution">
    <text evidence="1">The sequence shown here is derived from an EMBL/GenBank/DDBJ whole genome shotgun (WGS) entry which is preliminary data.</text>
</comment>